<dbReference type="PANTHER" id="PTHR38167">
    <property type="entry name" value="C2H2-TYPE DOMAIN-CONTAINING PROTEIN"/>
    <property type="match status" value="1"/>
</dbReference>
<reference evidence="2 3" key="1">
    <citation type="submission" date="2018-12" db="EMBL/GenBank/DDBJ databases">
        <title>Venturia inaequalis Genome Resource.</title>
        <authorList>
            <person name="Lichtner F.J."/>
        </authorList>
    </citation>
    <scope>NUCLEOTIDE SEQUENCE [LARGE SCALE GENOMIC DNA]</scope>
    <source>
        <strain evidence="2 3">120213</strain>
    </source>
</reference>
<feature type="compositionally biased region" description="Low complexity" evidence="1">
    <location>
        <begin position="49"/>
        <end position="66"/>
    </location>
</feature>
<feature type="region of interest" description="Disordered" evidence="1">
    <location>
        <begin position="230"/>
        <end position="301"/>
    </location>
</feature>
<evidence type="ECO:0000313" key="3">
    <source>
        <dbReference type="Proteomes" id="UP000447873"/>
    </source>
</evidence>
<name>A0A8H3VDQ4_VENIN</name>
<evidence type="ECO:0000256" key="1">
    <source>
        <dbReference type="SAM" id="MobiDB-lite"/>
    </source>
</evidence>
<feature type="compositionally biased region" description="Acidic residues" evidence="1">
    <location>
        <begin position="248"/>
        <end position="289"/>
    </location>
</feature>
<evidence type="ECO:0008006" key="4">
    <source>
        <dbReference type="Google" id="ProtNLM"/>
    </source>
</evidence>
<proteinExistence type="predicted"/>
<dbReference type="OrthoDB" id="5422613at2759"/>
<feature type="region of interest" description="Disordered" evidence="1">
    <location>
        <begin position="1"/>
        <end position="66"/>
    </location>
</feature>
<organism evidence="2 3">
    <name type="scientific">Venturia inaequalis</name>
    <name type="common">Apple scab fungus</name>
    <dbReference type="NCBI Taxonomy" id="5025"/>
    <lineage>
        <taxon>Eukaryota</taxon>
        <taxon>Fungi</taxon>
        <taxon>Dikarya</taxon>
        <taxon>Ascomycota</taxon>
        <taxon>Pezizomycotina</taxon>
        <taxon>Dothideomycetes</taxon>
        <taxon>Pleosporomycetidae</taxon>
        <taxon>Venturiales</taxon>
        <taxon>Venturiaceae</taxon>
        <taxon>Venturia</taxon>
    </lineage>
</organism>
<sequence>MAPPTKTIQVVDLTADTPEKKKPKNRDKEKISTDLKGIASPRNFKQRLTASSTAPPFPTPSTQQPSSRFSIELIEAIISLDAKASHDVLIKLITKSPTISTELHKLLFLSTTTTTKEEEPATTGWKRKATGGWEECTPTPTKKIKTTVSVVKRYVKCAQCNQQFDTCSNIGKICERHPGEVEVIDGGFPDDDEMEYDRPRDLQKDWRFKACPDQFVWSCCEGDARARPCRRGRHSEVNNDNGEPGSSESEEEEEEEEEDEEEEEEEEVVEDEVESEEEEDENEDEISETESEKQRARHDHH</sequence>
<gene>
    <name evidence="2" type="ORF">EG328_006736</name>
</gene>
<protein>
    <recommendedName>
        <fullName evidence="4">C2H2-type domain-containing protein</fullName>
    </recommendedName>
</protein>
<accession>A0A8H3VDQ4</accession>
<comment type="caution">
    <text evidence="2">The sequence shown here is derived from an EMBL/GenBank/DDBJ whole genome shotgun (WGS) entry which is preliminary data.</text>
</comment>
<dbReference type="PANTHER" id="PTHR38167:SF1">
    <property type="entry name" value="C2H2-TYPE DOMAIN-CONTAINING PROTEIN"/>
    <property type="match status" value="1"/>
</dbReference>
<dbReference type="EMBL" id="WNWS01000036">
    <property type="protein sequence ID" value="KAE9985896.1"/>
    <property type="molecule type" value="Genomic_DNA"/>
</dbReference>
<evidence type="ECO:0000313" key="2">
    <source>
        <dbReference type="EMBL" id="KAE9985896.1"/>
    </source>
</evidence>
<dbReference type="AlphaFoldDB" id="A0A8H3VDQ4"/>
<dbReference type="Proteomes" id="UP000447873">
    <property type="component" value="Unassembled WGS sequence"/>
</dbReference>